<proteinExistence type="predicted"/>
<accession>A0A199UJ99</accession>
<evidence type="ECO:0000313" key="8">
    <source>
        <dbReference type="RefSeq" id="XP_020083017.1"/>
    </source>
</evidence>
<organism evidence="5 6">
    <name type="scientific">Ananas comosus</name>
    <name type="common">Pineapple</name>
    <name type="synonym">Ananas ananas</name>
    <dbReference type="NCBI Taxonomy" id="4615"/>
    <lineage>
        <taxon>Eukaryota</taxon>
        <taxon>Viridiplantae</taxon>
        <taxon>Streptophyta</taxon>
        <taxon>Embryophyta</taxon>
        <taxon>Tracheophyta</taxon>
        <taxon>Spermatophyta</taxon>
        <taxon>Magnoliopsida</taxon>
        <taxon>Liliopsida</taxon>
        <taxon>Poales</taxon>
        <taxon>Bromeliaceae</taxon>
        <taxon>Bromelioideae</taxon>
        <taxon>Ananas</taxon>
    </lineage>
</organism>
<dbReference type="PANTHER" id="PTHR46633:SF3">
    <property type="entry name" value="SERINE_THREONINE-PROTEIN KINASE WNK (WITH NO LYSINE)-LIKE PROTEIN"/>
    <property type="match status" value="1"/>
</dbReference>
<name>A0A199UJ99_ANACO</name>
<dbReference type="Pfam" id="PF14215">
    <property type="entry name" value="bHLH-MYC_N"/>
    <property type="match status" value="1"/>
</dbReference>
<protein>
    <submittedName>
        <fullName evidence="5">Transcription factor</fullName>
    </submittedName>
    <submittedName>
        <fullName evidence="8">Uncharacterized protein LOC109706523</fullName>
    </submittedName>
</protein>
<gene>
    <name evidence="8" type="primary">LOC109706523</name>
    <name evidence="5" type="ORF">ACMD2_07910</name>
</gene>
<feature type="region of interest" description="Disordered" evidence="3">
    <location>
        <begin position="313"/>
        <end position="359"/>
    </location>
</feature>
<dbReference type="OrthoDB" id="1876470at2759"/>
<dbReference type="AlphaFoldDB" id="A0A199UJ99"/>
<keyword evidence="1" id="KW-0805">Transcription regulation</keyword>
<evidence type="ECO:0000259" key="4">
    <source>
        <dbReference type="Pfam" id="PF14215"/>
    </source>
</evidence>
<evidence type="ECO:0000313" key="5">
    <source>
        <dbReference type="EMBL" id="OAY64650.1"/>
    </source>
</evidence>
<dbReference type="EMBL" id="LSRQ01007776">
    <property type="protein sequence ID" value="OAY64650.1"/>
    <property type="molecule type" value="Genomic_DNA"/>
</dbReference>
<feature type="compositionally biased region" description="Acidic residues" evidence="3">
    <location>
        <begin position="314"/>
        <end position="325"/>
    </location>
</feature>
<feature type="compositionally biased region" description="Polar residues" evidence="3">
    <location>
        <begin position="349"/>
        <end position="359"/>
    </location>
</feature>
<keyword evidence="2" id="KW-0804">Transcription</keyword>
<dbReference type="PANTHER" id="PTHR46633">
    <property type="entry name" value="TRANSCRIPTION FACTOR MYC/MYB-RELATED"/>
    <property type="match status" value="1"/>
</dbReference>
<dbReference type="STRING" id="4615.A0A199UJ99"/>
<keyword evidence="7" id="KW-1185">Reference proteome</keyword>
<evidence type="ECO:0000256" key="1">
    <source>
        <dbReference type="ARBA" id="ARBA00023015"/>
    </source>
</evidence>
<evidence type="ECO:0000256" key="3">
    <source>
        <dbReference type="SAM" id="MobiDB-lite"/>
    </source>
</evidence>
<sequence>MEEQLNPLAVTHLLQHTLRSLCIHENSQWVYAVFWRILPRNYPPPKWDLQGGAFDRTRGNRRNWILVWEDGFCNFAASTCEQAMLGCAAGSSAYGDYKQPQQTRGLQPELFFKMSHEIYNYGEGLIGKAAADHSHKWVFKEPQDQEINFLSTWNNPADTHPRTWEAQFQSGIKTIALIAVREGVVQLGAVNKVLEDLSYVVLLRKKFSYLESIPGVLLPHPSSSAFPVSAAPDNWSAPPPPMDQFYDGHLNQQVRILPSMSSLEALLSKLPSVSPGPSGPASPSCYEMPELAAPGVAAPGLMMGMERVVAAKEEEIEEEEEDEEEGYGHERSMELGGESSGSMHYYVNVGNSRPSESGF</sequence>
<dbReference type="RefSeq" id="XP_020083017.1">
    <property type="nucleotide sequence ID" value="XM_020227428.1"/>
</dbReference>
<evidence type="ECO:0000313" key="7">
    <source>
        <dbReference type="Proteomes" id="UP000515123"/>
    </source>
</evidence>
<dbReference type="InterPro" id="IPR025610">
    <property type="entry name" value="MYC/MYB_N"/>
</dbReference>
<feature type="compositionally biased region" description="Low complexity" evidence="3">
    <location>
        <begin position="334"/>
        <end position="343"/>
    </location>
</feature>
<evidence type="ECO:0000256" key="2">
    <source>
        <dbReference type="ARBA" id="ARBA00023163"/>
    </source>
</evidence>
<reference evidence="5 6" key="1">
    <citation type="journal article" date="2016" name="DNA Res.">
        <title>The draft genome of MD-2 pineapple using hybrid error correction of long reads.</title>
        <authorList>
            <person name="Redwan R.M."/>
            <person name="Saidin A."/>
            <person name="Kumar S.V."/>
        </authorList>
    </citation>
    <scope>NUCLEOTIDE SEQUENCE [LARGE SCALE GENOMIC DNA]</scope>
    <source>
        <strain evidence="6">cv. MD2</strain>
        <tissue evidence="5">Leaf</tissue>
    </source>
</reference>
<reference evidence="8" key="2">
    <citation type="submission" date="2025-04" db="UniProtKB">
        <authorList>
            <consortium name="RefSeq"/>
        </authorList>
    </citation>
    <scope>IDENTIFICATION</scope>
</reference>
<dbReference type="Proteomes" id="UP000515123">
    <property type="component" value="Linkage group 2"/>
</dbReference>
<feature type="domain" description="Transcription factor MYC/MYB N-terminal" evidence="4">
    <location>
        <begin position="14"/>
        <end position="207"/>
    </location>
</feature>
<dbReference type="GeneID" id="109706523"/>
<evidence type="ECO:0000313" key="6">
    <source>
        <dbReference type="Proteomes" id="UP000092600"/>
    </source>
</evidence>
<dbReference type="Proteomes" id="UP000092600">
    <property type="component" value="Unassembled WGS sequence"/>
</dbReference>